<dbReference type="NCBIfam" id="TIGR00231">
    <property type="entry name" value="small_GTP"/>
    <property type="match status" value="1"/>
</dbReference>
<keyword evidence="6" id="KW-0460">Magnesium</keyword>
<keyword evidence="13" id="KW-1185">Reference proteome</keyword>
<dbReference type="OrthoDB" id="9804921at2"/>
<keyword evidence="3 10" id="KW-0132">Cell division</keyword>
<dbReference type="InterPro" id="IPR030393">
    <property type="entry name" value="G_ENGB_dom"/>
</dbReference>
<comment type="similarity">
    <text evidence="2 10">Belongs to the TRAFAC class TrmE-Era-EngA-EngB-Septin-like GTPase superfamily. EngB GTPase family.</text>
</comment>
<dbReference type="GO" id="GO:0005525">
    <property type="term" value="F:GTP binding"/>
    <property type="evidence" value="ECO:0007669"/>
    <property type="project" value="UniProtKB-UniRule"/>
</dbReference>
<dbReference type="InterPro" id="IPR006073">
    <property type="entry name" value="GTP-bd"/>
</dbReference>
<evidence type="ECO:0000256" key="9">
    <source>
        <dbReference type="ARBA" id="ARBA00023306"/>
    </source>
</evidence>
<dbReference type="CDD" id="cd01876">
    <property type="entry name" value="YihA_EngB"/>
    <property type="match status" value="1"/>
</dbReference>
<comment type="cofactor">
    <cofactor evidence="1">
        <name>Mg(2+)</name>
        <dbReference type="ChEBI" id="CHEBI:18420"/>
    </cofactor>
</comment>
<dbReference type="HOGENOM" id="CLU_033732_3_0_0"/>
<feature type="domain" description="EngB-type G" evidence="11">
    <location>
        <begin position="22"/>
        <end position="195"/>
    </location>
</feature>
<dbReference type="STRING" id="580340.Tlie_1065"/>
<dbReference type="eggNOG" id="COG0218">
    <property type="taxonomic scope" value="Bacteria"/>
</dbReference>
<dbReference type="Proteomes" id="UP000005868">
    <property type="component" value="Chromosome"/>
</dbReference>
<dbReference type="NCBIfam" id="TIGR03598">
    <property type="entry name" value="GTPase_YsxC"/>
    <property type="match status" value="1"/>
</dbReference>
<dbReference type="GO" id="GO:0005829">
    <property type="term" value="C:cytosol"/>
    <property type="evidence" value="ECO:0007669"/>
    <property type="project" value="TreeGrafter"/>
</dbReference>
<keyword evidence="4" id="KW-0479">Metal-binding</keyword>
<evidence type="ECO:0000313" key="12">
    <source>
        <dbReference type="EMBL" id="AER66798.1"/>
    </source>
</evidence>
<evidence type="ECO:0000256" key="5">
    <source>
        <dbReference type="ARBA" id="ARBA00022741"/>
    </source>
</evidence>
<dbReference type="Gene3D" id="3.40.50.300">
    <property type="entry name" value="P-loop containing nucleotide triphosphate hydrolases"/>
    <property type="match status" value="1"/>
</dbReference>
<dbReference type="PANTHER" id="PTHR11649">
    <property type="entry name" value="MSS1/TRME-RELATED GTP-BINDING PROTEIN"/>
    <property type="match status" value="1"/>
</dbReference>
<evidence type="ECO:0000313" key="13">
    <source>
        <dbReference type="Proteomes" id="UP000005868"/>
    </source>
</evidence>
<evidence type="ECO:0000256" key="6">
    <source>
        <dbReference type="ARBA" id="ARBA00022842"/>
    </source>
</evidence>
<proteinExistence type="inferred from homology"/>
<evidence type="ECO:0000256" key="8">
    <source>
        <dbReference type="ARBA" id="ARBA00023210"/>
    </source>
</evidence>
<dbReference type="GO" id="GO:0046872">
    <property type="term" value="F:metal ion binding"/>
    <property type="evidence" value="ECO:0007669"/>
    <property type="project" value="UniProtKB-KW"/>
</dbReference>
<evidence type="ECO:0000259" key="11">
    <source>
        <dbReference type="PROSITE" id="PS51706"/>
    </source>
</evidence>
<evidence type="ECO:0000256" key="3">
    <source>
        <dbReference type="ARBA" id="ARBA00022618"/>
    </source>
</evidence>
<evidence type="ECO:0000256" key="1">
    <source>
        <dbReference type="ARBA" id="ARBA00001946"/>
    </source>
</evidence>
<evidence type="ECO:0000256" key="7">
    <source>
        <dbReference type="ARBA" id="ARBA00023134"/>
    </source>
</evidence>
<dbReference type="InterPro" id="IPR019987">
    <property type="entry name" value="GTP-bd_ribosome_bio_YsxC"/>
</dbReference>
<dbReference type="PANTHER" id="PTHR11649:SF13">
    <property type="entry name" value="ENGB-TYPE G DOMAIN-CONTAINING PROTEIN"/>
    <property type="match status" value="1"/>
</dbReference>
<evidence type="ECO:0000256" key="2">
    <source>
        <dbReference type="ARBA" id="ARBA00009638"/>
    </source>
</evidence>
<reference evidence="12 13" key="2">
    <citation type="journal article" date="2012" name="Stand. Genomic Sci.">
        <title>Genome sequence of the moderately thermophilic, amino-acid-degrading and sulfur-reducing bacterium Thermovirga lienii type strain (Cas60314(T)).</title>
        <authorList>
            <person name="Goker M."/>
            <person name="Saunders E."/>
            <person name="Lapidus A."/>
            <person name="Nolan M."/>
            <person name="Lucas S."/>
            <person name="Hammon N."/>
            <person name="Deshpande S."/>
            <person name="Cheng J.F."/>
            <person name="Han C."/>
            <person name="Tapia R."/>
            <person name="Goodwin L.A."/>
            <person name="Pitluck S."/>
            <person name="Liolios K."/>
            <person name="Mavromatis K."/>
            <person name="Pagani I."/>
            <person name="Ivanova N."/>
            <person name="Mikhailova N."/>
            <person name="Pati A."/>
            <person name="Chen A."/>
            <person name="Palaniappan K."/>
            <person name="Land M."/>
            <person name="Chang Y.J."/>
            <person name="Jeffries C.D."/>
            <person name="Brambilla E.M."/>
            <person name="Rohde M."/>
            <person name="Spring S."/>
            <person name="Detter J.C."/>
            <person name="Woyke T."/>
            <person name="Bristow J."/>
            <person name="Eisen J.A."/>
            <person name="Markowitz V."/>
            <person name="Hugenholtz P."/>
            <person name="Kyrpides N.C."/>
            <person name="Klenk H.P."/>
        </authorList>
    </citation>
    <scope>NUCLEOTIDE SEQUENCE [LARGE SCALE GENOMIC DNA]</scope>
    <source>
        <strain evidence="13">ATCC BAA-1197 / DSM 17291 / Cas60314</strain>
    </source>
</reference>
<dbReference type="PROSITE" id="PS51706">
    <property type="entry name" value="G_ENGB"/>
    <property type="match status" value="1"/>
</dbReference>
<organism evidence="12 13">
    <name type="scientific">Thermovirga lienii (strain ATCC BAA-1197 / DSM 17291 / Cas60314)</name>
    <dbReference type="NCBI Taxonomy" id="580340"/>
    <lineage>
        <taxon>Bacteria</taxon>
        <taxon>Thermotogati</taxon>
        <taxon>Synergistota</taxon>
        <taxon>Synergistia</taxon>
        <taxon>Synergistales</taxon>
        <taxon>Thermovirgaceae</taxon>
        <taxon>Thermovirga</taxon>
    </lineage>
</organism>
<dbReference type="InterPro" id="IPR005225">
    <property type="entry name" value="Small_GTP-bd"/>
</dbReference>
<dbReference type="GO" id="GO:0000917">
    <property type="term" value="P:division septum assembly"/>
    <property type="evidence" value="ECO:0007669"/>
    <property type="project" value="UniProtKB-KW"/>
</dbReference>
<dbReference type="AlphaFoldDB" id="G7VA98"/>
<dbReference type="KEGG" id="tli:Tlie_1065"/>
<dbReference type="SUPFAM" id="SSF52540">
    <property type="entry name" value="P-loop containing nucleoside triphosphate hydrolases"/>
    <property type="match status" value="1"/>
</dbReference>
<comment type="function">
    <text evidence="10">Necessary for normal cell division and for the maintenance of normal septation.</text>
</comment>
<gene>
    <name evidence="10" type="primary">engB</name>
    <name evidence="12" type="ordered locus">Tlie_1065</name>
</gene>
<dbReference type="EMBL" id="CP003096">
    <property type="protein sequence ID" value="AER66798.1"/>
    <property type="molecule type" value="Genomic_DNA"/>
</dbReference>
<evidence type="ECO:0000256" key="4">
    <source>
        <dbReference type="ARBA" id="ARBA00022723"/>
    </source>
</evidence>
<accession>G7VA98</accession>
<dbReference type="HAMAP" id="MF_00321">
    <property type="entry name" value="GTPase_EngB"/>
    <property type="match status" value="1"/>
</dbReference>
<keyword evidence="8 10" id="KW-0717">Septation</keyword>
<sequence>MKKWHGELIKTAFTKEQFPPERYPEIAFAGRSNVGKSSLINVLLGTKIAKVSSNPGKTRSINFYMVEAKSKFYLVDLPGFGYAKRDKGERNKWAKLIDFYSKNRSSLLLIVHLVDFRHGFLENDIILQNWMSSQGLQSLVVFTKVDKVPTTKRLSFLKKYAGQMPPESFGPLCVSSVNKTGVEELKSFLINYIDSTLEEKAKDLGFSIKN</sequence>
<keyword evidence="7 10" id="KW-0342">GTP-binding</keyword>
<protein>
    <recommendedName>
        <fullName evidence="10">Probable GTP-binding protein EngB</fullName>
    </recommendedName>
</protein>
<dbReference type="InterPro" id="IPR027417">
    <property type="entry name" value="P-loop_NTPase"/>
</dbReference>
<reference evidence="13" key="1">
    <citation type="submission" date="2011-10" db="EMBL/GenBank/DDBJ databases">
        <title>The complete genome of chromosome of Thermovirga lienii DSM 17291.</title>
        <authorList>
            <consortium name="US DOE Joint Genome Institute (JGI-PGF)"/>
            <person name="Lucas S."/>
            <person name="Copeland A."/>
            <person name="Lapidus A."/>
            <person name="Glavina del Rio T."/>
            <person name="Dalin E."/>
            <person name="Tice H."/>
            <person name="Bruce D."/>
            <person name="Goodwin L."/>
            <person name="Pitluck S."/>
            <person name="Peters L."/>
            <person name="Mikhailova N."/>
            <person name="Saunders E."/>
            <person name="Kyrpides N."/>
            <person name="Mavromatis K."/>
            <person name="Ivanova N."/>
            <person name="Last F.I."/>
            <person name="Brettin T."/>
            <person name="Detter J.C."/>
            <person name="Han C."/>
            <person name="Larimer F."/>
            <person name="Land M."/>
            <person name="Hauser L."/>
            <person name="Markowitz V."/>
            <person name="Cheng J.-F."/>
            <person name="Hugenholtz P."/>
            <person name="Woyke T."/>
            <person name="Wu D."/>
            <person name="Spring S."/>
            <person name="Schroeder M."/>
            <person name="Brambilla E.-M."/>
            <person name="Klenk H.-P."/>
            <person name="Eisen J.A."/>
        </authorList>
    </citation>
    <scope>NUCLEOTIDE SEQUENCE [LARGE SCALE GENOMIC DNA]</scope>
    <source>
        <strain evidence="13">ATCC BAA-1197 / DSM 17291 / Cas60314</strain>
    </source>
</reference>
<keyword evidence="9 10" id="KW-0131">Cell cycle</keyword>
<evidence type="ECO:0000256" key="10">
    <source>
        <dbReference type="HAMAP-Rule" id="MF_00321"/>
    </source>
</evidence>
<keyword evidence="5 10" id="KW-0547">Nucleotide-binding</keyword>
<dbReference type="Pfam" id="PF01926">
    <property type="entry name" value="MMR_HSR1"/>
    <property type="match status" value="1"/>
</dbReference>
<name>G7VA98_THELD</name>